<protein>
    <submittedName>
        <fullName evidence="1">Late competence development ComFB family protein</fullName>
    </submittedName>
</protein>
<reference evidence="1 2" key="1">
    <citation type="submission" date="2024-04" db="EMBL/GenBank/DDBJ databases">
        <title>Novel species of the genus Ideonella isolated from streams.</title>
        <authorList>
            <person name="Lu H."/>
        </authorList>
    </citation>
    <scope>NUCLEOTIDE SEQUENCE [LARGE SCALE GENOMIC DNA]</scope>
    <source>
        <strain evidence="1 2">DXS22W</strain>
    </source>
</reference>
<dbReference type="EMBL" id="JBBUTH010000004">
    <property type="protein sequence ID" value="MEK8050509.1"/>
    <property type="molecule type" value="Genomic_DNA"/>
</dbReference>
<keyword evidence="2" id="KW-1185">Reference proteome</keyword>
<dbReference type="RefSeq" id="WP_341410183.1">
    <property type="nucleotide sequence ID" value="NZ_JBBUTH010000004.1"/>
</dbReference>
<dbReference type="Proteomes" id="UP001365405">
    <property type="component" value="Unassembled WGS sequence"/>
</dbReference>
<sequence length="94" mass="10564">MDFSSVHNVHEEAVFEAVARMAPQYPALADNADLLADVACVALNRMQPRYIRHAADLAFFTTVKEREATARDIHESVDFAFGYVQARHAMAARR</sequence>
<evidence type="ECO:0000313" key="1">
    <source>
        <dbReference type="EMBL" id="MEK8050509.1"/>
    </source>
</evidence>
<gene>
    <name evidence="1" type="ORF">AACH10_09685</name>
</gene>
<dbReference type="Pfam" id="PF10719">
    <property type="entry name" value="ComFB"/>
    <property type="match status" value="1"/>
</dbReference>
<evidence type="ECO:0000313" key="2">
    <source>
        <dbReference type="Proteomes" id="UP001365405"/>
    </source>
</evidence>
<comment type="caution">
    <text evidence="1">The sequence shown here is derived from an EMBL/GenBank/DDBJ whole genome shotgun (WGS) entry which is preliminary data.</text>
</comment>
<dbReference type="InterPro" id="IPR019657">
    <property type="entry name" value="ComFB"/>
</dbReference>
<organism evidence="1 2">
    <name type="scientific">Pseudaquabacterium inlustre</name>
    <dbReference type="NCBI Taxonomy" id="2984192"/>
    <lineage>
        <taxon>Bacteria</taxon>
        <taxon>Pseudomonadati</taxon>
        <taxon>Pseudomonadota</taxon>
        <taxon>Betaproteobacteria</taxon>
        <taxon>Burkholderiales</taxon>
        <taxon>Sphaerotilaceae</taxon>
        <taxon>Pseudaquabacterium</taxon>
    </lineage>
</organism>
<name>A0ABU9CIF8_9BURK</name>
<accession>A0ABU9CIF8</accession>
<proteinExistence type="predicted"/>